<dbReference type="EMBL" id="FQUL01000001">
    <property type="protein sequence ID" value="SHE27601.1"/>
    <property type="molecule type" value="Genomic_DNA"/>
</dbReference>
<dbReference type="OrthoDB" id="528320at2"/>
<sequence>MRALLASPLGFLIGMALGAVGGGGSILAVPALVYVAGQNPHAATTTSLVVVGATALGGMLSHYRAGRVKLGPGLVFGLVGTGGSLVGAFISKQIPSNLLLFLFSFLILFAAYRMWPKKQKAVRDSEGGTGTGISADLPSDGDGSSVVVAQKTDSRTKMIVLVLVTGTVVGFLTGLFGVGGGFVIVPALVLALKYDMPEAVGTSLLVIAVNSAIALLGRVATSHVQWSIAIPFTIAGLLGSLVGRRVSDKVPTKTLAKAFVVLLLIVGAYVAIKSVMVL</sequence>
<comment type="similarity">
    <text evidence="2 6">Belongs to the 4-toluene sulfonate uptake permease (TSUP) (TC 2.A.102) family.</text>
</comment>
<evidence type="ECO:0000313" key="9">
    <source>
        <dbReference type="Proteomes" id="UP000184295"/>
    </source>
</evidence>
<evidence type="ECO:0000313" key="8">
    <source>
        <dbReference type="EMBL" id="SHE27601.1"/>
    </source>
</evidence>
<proteinExistence type="inferred from homology"/>
<dbReference type="Proteomes" id="UP000184295">
    <property type="component" value="Unassembled WGS sequence"/>
</dbReference>
<feature type="transmembrane region" description="Helical" evidence="6">
    <location>
        <begin position="254"/>
        <end position="272"/>
    </location>
</feature>
<evidence type="ECO:0000256" key="6">
    <source>
        <dbReference type="RuleBase" id="RU363041"/>
    </source>
</evidence>
<feature type="transmembrane region" description="Helical" evidence="6">
    <location>
        <begin position="159"/>
        <end position="187"/>
    </location>
</feature>
<protein>
    <recommendedName>
        <fullName evidence="6">Probable membrane transporter protein</fullName>
    </recommendedName>
</protein>
<dbReference type="GO" id="GO:0005886">
    <property type="term" value="C:plasma membrane"/>
    <property type="evidence" value="ECO:0007669"/>
    <property type="project" value="UniProtKB-SubCell"/>
</dbReference>
<keyword evidence="5 6" id="KW-0472">Membrane</keyword>
<keyword evidence="9" id="KW-1185">Reference proteome</keyword>
<dbReference type="Pfam" id="PF01925">
    <property type="entry name" value="TauE"/>
    <property type="match status" value="1"/>
</dbReference>
<organism evidence="8 9">
    <name type="scientific">Ferrithrix thermotolerans DSM 19514</name>
    <dbReference type="NCBI Taxonomy" id="1121881"/>
    <lineage>
        <taxon>Bacteria</taxon>
        <taxon>Bacillati</taxon>
        <taxon>Actinomycetota</taxon>
        <taxon>Acidimicrobiia</taxon>
        <taxon>Acidimicrobiales</taxon>
        <taxon>Acidimicrobiaceae</taxon>
        <taxon>Ferrithrix</taxon>
    </lineage>
</organism>
<evidence type="ECO:0000256" key="2">
    <source>
        <dbReference type="ARBA" id="ARBA00009142"/>
    </source>
</evidence>
<feature type="transmembrane region" description="Helical" evidence="6">
    <location>
        <begin position="199"/>
        <end position="217"/>
    </location>
</feature>
<keyword evidence="6" id="KW-1003">Cell membrane</keyword>
<dbReference type="InterPro" id="IPR002781">
    <property type="entry name" value="TM_pro_TauE-like"/>
</dbReference>
<feature type="transmembrane region" description="Helical" evidence="6">
    <location>
        <begin position="73"/>
        <end position="91"/>
    </location>
</feature>
<evidence type="ECO:0000256" key="4">
    <source>
        <dbReference type="ARBA" id="ARBA00022989"/>
    </source>
</evidence>
<evidence type="ECO:0000256" key="3">
    <source>
        <dbReference type="ARBA" id="ARBA00022692"/>
    </source>
</evidence>
<dbReference type="PANTHER" id="PTHR43701:SF2">
    <property type="entry name" value="MEMBRANE TRANSPORTER PROTEIN YJNA-RELATED"/>
    <property type="match status" value="1"/>
</dbReference>
<dbReference type="AlphaFoldDB" id="A0A1M4S5Y7"/>
<evidence type="ECO:0000256" key="1">
    <source>
        <dbReference type="ARBA" id="ARBA00004141"/>
    </source>
</evidence>
<dbReference type="STRING" id="1121881.SAMN02745225_00093"/>
<keyword evidence="4 6" id="KW-1133">Transmembrane helix</keyword>
<feature type="transmembrane region" description="Helical" evidence="6">
    <location>
        <begin position="42"/>
        <end position="61"/>
    </location>
</feature>
<evidence type="ECO:0000256" key="7">
    <source>
        <dbReference type="SAM" id="MobiDB-lite"/>
    </source>
</evidence>
<comment type="subcellular location">
    <subcellularLocation>
        <location evidence="6">Cell membrane</location>
        <topology evidence="6">Multi-pass membrane protein</topology>
    </subcellularLocation>
    <subcellularLocation>
        <location evidence="1">Membrane</location>
        <topology evidence="1">Multi-pass membrane protein</topology>
    </subcellularLocation>
</comment>
<dbReference type="RefSeq" id="WP_084660025.1">
    <property type="nucleotide sequence ID" value="NZ_FQUL01000001.1"/>
</dbReference>
<gene>
    <name evidence="8" type="ORF">SAMN02745225_00093</name>
</gene>
<evidence type="ECO:0000256" key="5">
    <source>
        <dbReference type="ARBA" id="ARBA00023136"/>
    </source>
</evidence>
<reference evidence="9" key="1">
    <citation type="submission" date="2016-11" db="EMBL/GenBank/DDBJ databases">
        <authorList>
            <person name="Varghese N."/>
            <person name="Submissions S."/>
        </authorList>
    </citation>
    <scope>NUCLEOTIDE SEQUENCE [LARGE SCALE GENOMIC DNA]</scope>
    <source>
        <strain evidence="9">DSM 19514</strain>
    </source>
</reference>
<dbReference type="PANTHER" id="PTHR43701">
    <property type="entry name" value="MEMBRANE TRANSPORTER PROTEIN MJ0441-RELATED"/>
    <property type="match status" value="1"/>
</dbReference>
<accession>A0A1M4S5Y7</accession>
<feature type="region of interest" description="Disordered" evidence="7">
    <location>
        <begin position="122"/>
        <end position="143"/>
    </location>
</feature>
<name>A0A1M4S5Y7_9ACTN</name>
<feature type="transmembrane region" description="Helical" evidence="6">
    <location>
        <begin position="97"/>
        <end position="115"/>
    </location>
</feature>
<dbReference type="InterPro" id="IPR051598">
    <property type="entry name" value="TSUP/Inactive_protease-like"/>
</dbReference>
<feature type="transmembrane region" description="Helical" evidence="6">
    <location>
        <begin position="224"/>
        <end position="242"/>
    </location>
</feature>
<keyword evidence="3 6" id="KW-0812">Transmembrane</keyword>